<dbReference type="PANTHER" id="PTHR33414:SF1">
    <property type="entry name" value="PROTEIN PLASTID MOVEMENT IMPAIRED 1-RELATED 1"/>
    <property type="match status" value="1"/>
</dbReference>
<comment type="subcellular location">
    <subcellularLocation>
        <location evidence="1">Membrane</location>
        <topology evidence="1">Multi-pass membrane protein</topology>
    </subcellularLocation>
</comment>
<dbReference type="SUPFAM" id="SSF161077">
    <property type="entry name" value="Photosystem II antenna protein-like"/>
    <property type="match status" value="1"/>
</dbReference>
<comment type="caution">
    <text evidence="11">The sequence shown here is derived from an EMBL/GenBank/DDBJ whole genome shotgun (WGS) entry which is preliminary data.</text>
</comment>
<evidence type="ECO:0000256" key="7">
    <source>
        <dbReference type="ARBA" id="ARBA00022991"/>
    </source>
</evidence>
<keyword evidence="7" id="KW-0157">Chromophore</keyword>
<dbReference type="Pfam" id="PF10358">
    <property type="entry name" value="NT-C2"/>
    <property type="match status" value="1"/>
</dbReference>
<keyword evidence="12" id="KW-1185">Reference proteome</keyword>
<accession>A0ABR2NFM5</accession>
<evidence type="ECO:0000256" key="9">
    <source>
        <dbReference type="ARBA" id="ARBA00023276"/>
    </source>
</evidence>
<dbReference type="Proteomes" id="UP001396334">
    <property type="component" value="Unassembled WGS sequence"/>
</dbReference>
<feature type="domain" description="C2 NT-type" evidence="10">
    <location>
        <begin position="55"/>
        <end position="203"/>
    </location>
</feature>
<evidence type="ECO:0000313" key="12">
    <source>
        <dbReference type="Proteomes" id="UP001396334"/>
    </source>
</evidence>
<dbReference type="Pfam" id="PF00421">
    <property type="entry name" value="PSII"/>
    <property type="match status" value="1"/>
</dbReference>
<reference evidence="11 12" key="1">
    <citation type="journal article" date="2024" name="G3 (Bethesda)">
        <title>Genome assembly of Hibiscus sabdariffa L. provides insights into metabolisms of medicinal natural products.</title>
        <authorList>
            <person name="Kim T."/>
        </authorList>
    </citation>
    <scope>NUCLEOTIDE SEQUENCE [LARGE SCALE GENOMIC DNA]</scope>
    <source>
        <strain evidence="11">TK-2024</strain>
        <tissue evidence="11">Old leaves</tissue>
    </source>
</reference>
<dbReference type="PANTHER" id="PTHR33414">
    <property type="entry name" value="PROTEIN PLASTID MOVEMENT IMPAIRED 1-RELATED 1"/>
    <property type="match status" value="1"/>
</dbReference>
<keyword evidence="5" id="KW-0812">Transmembrane</keyword>
<organism evidence="11 12">
    <name type="scientific">Hibiscus sabdariffa</name>
    <name type="common">roselle</name>
    <dbReference type="NCBI Taxonomy" id="183260"/>
    <lineage>
        <taxon>Eukaryota</taxon>
        <taxon>Viridiplantae</taxon>
        <taxon>Streptophyta</taxon>
        <taxon>Embryophyta</taxon>
        <taxon>Tracheophyta</taxon>
        <taxon>Spermatophyta</taxon>
        <taxon>Magnoliopsida</taxon>
        <taxon>eudicotyledons</taxon>
        <taxon>Gunneridae</taxon>
        <taxon>Pentapetalae</taxon>
        <taxon>rosids</taxon>
        <taxon>malvids</taxon>
        <taxon>Malvales</taxon>
        <taxon>Malvaceae</taxon>
        <taxon>Malvoideae</taxon>
        <taxon>Hibiscus</taxon>
    </lineage>
</organism>
<evidence type="ECO:0000313" key="11">
    <source>
        <dbReference type="EMBL" id="KAK8974868.1"/>
    </source>
</evidence>
<evidence type="ECO:0000256" key="5">
    <source>
        <dbReference type="ARBA" id="ARBA00022692"/>
    </source>
</evidence>
<keyword evidence="9" id="KW-0604">Photosystem II</keyword>
<protein>
    <recommendedName>
        <fullName evidence="10">C2 NT-type domain-containing protein</fullName>
    </recommendedName>
</protein>
<evidence type="ECO:0000256" key="1">
    <source>
        <dbReference type="ARBA" id="ARBA00004141"/>
    </source>
</evidence>
<dbReference type="InterPro" id="IPR000932">
    <property type="entry name" value="PS_antenna-like"/>
</dbReference>
<keyword evidence="6" id="KW-1133">Transmembrane helix</keyword>
<dbReference type="EMBL" id="JBBPBN010000156">
    <property type="protein sequence ID" value="KAK8974868.1"/>
    <property type="molecule type" value="Genomic_DNA"/>
</dbReference>
<evidence type="ECO:0000256" key="2">
    <source>
        <dbReference type="ARBA" id="ARBA00022494"/>
    </source>
</evidence>
<sequence>MMWDKVETEKKNGGDSVAKAHPVELRRLLKYPNEVPSTPRKLKKYILGWKALKAFSNDKSRKFTCCFSLQVHSIKDLSIIFKELSLCVHWKRRDEDRVTRPVKVFNGTAEFEENLTITCSVYGTKSGPHNSVKYEVKHCLLYASVLGAPDLDLGKHQVDLARFLPLTWEELEEEKSTGEWTTSFKLSGKARGATMNVTFGYTILSDKQKNRKTGINSGNDDQKPTMRAVESLPCLAKTTSLSRFMDEMKELQDILPGSKSDTDEASVIDQKFDEYKSDDANVVDQKFGEYKPDDANVVDQKLDEYKPDDTNAVDQKFDESNVSDQKFDEYKPDDANVVDKKFDANVPDDANMVDQKFDECKPDDVNVVHQNFDEYKPDDASIASEREPGVLIEHFEPTLARSSVAYEPNEYLEKETEDIDFSVVDKDRELSSQEQVRSEEGSTVVVVPRVETGRDQETTGFAWWVGNARLINLSGKLLGAHVAHAGLIVFWAGAMNLFEVAHFVQEKPMYEQGLILLPHLATLGWGKSWRRSYRHFSILCI</sequence>
<evidence type="ECO:0000259" key="10">
    <source>
        <dbReference type="PROSITE" id="PS51840"/>
    </source>
</evidence>
<name>A0ABR2NFM5_9ROSI</name>
<keyword evidence="4" id="KW-0934">Plastid</keyword>
<keyword evidence="8" id="KW-0472">Membrane</keyword>
<keyword evidence="3" id="KW-0602">Photosynthesis</keyword>
<dbReference type="PROSITE" id="PS51840">
    <property type="entry name" value="C2_NT"/>
    <property type="match status" value="1"/>
</dbReference>
<dbReference type="InterPro" id="IPR036001">
    <property type="entry name" value="PS_II_antenna-like_sf"/>
</dbReference>
<dbReference type="InterPro" id="IPR039614">
    <property type="entry name" value="PMI1-like"/>
</dbReference>
<evidence type="ECO:0000256" key="6">
    <source>
        <dbReference type="ARBA" id="ARBA00022989"/>
    </source>
</evidence>
<dbReference type="InterPro" id="IPR019448">
    <property type="entry name" value="NT-C2"/>
</dbReference>
<evidence type="ECO:0000256" key="4">
    <source>
        <dbReference type="ARBA" id="ARBA00022640"/>
    </source>
</evidence>
<evidence type="ECO:0000256" key="8">
    <source>
        <dbReference type="ARBA" id="ARBA00023136"/>
    </source>
</evidence>
<proteinExistence type="predicted"/>
<gene>
    <name evidence="11" type="ORF">V6N11_066411</name>
</gene>
<keyword evidence="2" id="KW-0148">Chlorophyll</keyword>
<evidence type="ECO:0000256" key="3">
    <source>
        <dbReference type="ARBA" id="ARBA00022531"/>
    </source>
</evidence>